<evidence type="ECO:0000256" key="1">
    <source>
        <dbReference type="ARBA" id="ARBA00004191"/>
    </source>
</evidence>
<keyword evidence="7 11" id="KW-0063">Aspartyl esterase</keyword>
<dbReference type="Pfam" id="PF01095">
    <property type="entry name" value="Pectinesterase"/>
    <property type="match status" value="2"/>
</dbReference>
<proteinExistence type="predicted"/>
<comment type="catalytic activity">
    <reaction evidence="9 11">
        <text>[(1-&gt;4)-alpha-D-galacturonosyl methyl ester](n) + n H2O = [(1-&gt;4)-alpha-D-galacturonosyl](n) + n methanol + n H(+)</text>
        <dbReference type="Rhea" id="RHEA:22380"/>
        <dbReference type="Rhea" id="RHEA-COMP:14570"/>
        <dbReference type="Rhea" id="RHEA-COMP:14573"/>
        <dbReference type="ChEBI" id="CHEBI:15377"/>
        <dbReference type="ChEBI" id="CHEBI:15378"/>
        <dbReference type="ChEBI" id="CHEBI:17790"/>
        <dbReference type="ChEBI" id="CHEBI:140522"/>
        <dbReference type="ChEBI" id="CHEBI:140523"/>
        <dbReference type="EC" id="3.1.1.11"/>
    </reaction>
</comment>
<keyword evidence="4 11" id="KW-0134">Cell wall</keyword>
<evidence type="ECO:0000256" key="8">
    <source>
        <dbReference type="ARBA" id="ARBA00023316"/>
    </source>
</evidence>
<dbReference type="EMBL" id="JAYDYQ010001549">
    <property type="protein sequence ID" value="KAK4487577.1"/>
    <property type="molecule type" value="Genomic_DNA"/>
</dbReference>
<dbReference type="Gene3D" id="2.160.20.10">
    <property type="entry name" value="Single-stranded right-handed beta-helix, Pectin lyase-like"/>
    <property type="match status" value="3"/>
</dbReference>
<evidence type="ECO:0000256" key="10">
    <source>
        <dbReference type="PROSITE-ProRule" id="PRU10040"/>
    </source>
</evidence>
<organism evidence="13 14">
    <name type="scientific">Penstemon davidsonii</name>
    <dbReference type="NCBI Taxonomy" id="160366"/>
    <lineage>
        <taxon>Eukaryota</taxon>
        <taxon>Viridiplantae</taxon>
        <taxon>Streptophyta</taxon>
        <taxon>Embryophyta</taxon>
        <taxon>Tracheophyta</taxon>
        <taxon>Spermatophyta</taxon>
        <taxon>Magnoliopsida</taxon>
        <taxon>eudicotyledons</taxon>
        <taxon>Gunneridae</taxon>
        <taxon>Pentapetalae</taxon>
        <taxon>asterids</taxon>
        <taxon>lamiids</taxon>
        <taxon>Lamiales</taxon>
        <taxon>Plantaginaceae</taxon>
        <taxon>Cheloneae</taxon>
        <taxon>Penstemon</taxon>
    </lineage>
</organism>
<feature type="domain" description="Pectinesterase catalytic" evidence="12">
    <location>
        <begin position="234"/>
        <end position="302"/>
    </location>
</feature>
<evidence type="ECO:0000259" key="12">
    <source>
        <dbReference type="Pfam" id="PF01095"/>
    </source>
</evidence>
<dbReference type="InterPro" id="IPR000070">
    <property type="entry name" value="Pectinesterase_cat"/>
</dbReference>
<keyword evidence="5 11" id="KW-0964">Secreted</keyword>
<evidence type="ECO:0000256" key="7">
    <source>
        <dbReference type="ARBA" id="ARBA00023085"/>
    </source>
</evidence>
<comment type="subcellular location">
    <subcellularLocation>
        <location evidence="1 11">Secreted</location>
        <location evidence="1 11">Cell wall</location>
    </subcellularLocation>
</comment>
<keyword evidence="14" id="KW-1185">Reference proteome</keyword>
<reference evidence="13 14" key="1">
    <citation type="journal article" date="2023" name="bioRxiv">
        <title>Genome report: Whole genome sequence and annotation of Penstemon davidsonii.</title>
        <authorList>
            <person name="Ostevik K.L."/>
            <person name="Alabady M."/>
            <person name="Zhang M."/>
            <person name="Rausher M.D."/>
        </authorList>
    </citation>
    <scope>NUCLEOTIDE SEQUENCE [LARGE SCALE GENOMIC DNA]</scope>
    <source>
        <strain evidence="13">DNT005</strain>
        <tissue evidence="13">Whole leaf</tissue>
    </source>
</reference>
<dbReference type="PANTHER" id="PTHR31707">
    <property type="entry name" value="PECTINESTERASE"/>
    <property type="match status" value="1"/>
</dbReference>
<evidence type="ECO:0000256" key="11">
    <source>
        <dbReference type="RuleBase" id="RU000589"/>
    </source>
</evidence>
<dbReference type="Proteomes" id="UP001291926">
    <property type="component" value="Unassembled WGS sequence"/>
</dbReference>
<feature type="domain" description="Pectinesterase catalytic" evidence="12">
    <location>
        <begin position="5"/>
        <end position="173"/>
    </location>
</feature>
<keyword evidence="8 11" id="KW-0961">Cell wall biogenesis/degradation</keyword>
<keyword evidence="6 11" id="KW-0378">Hydrolase</keyword>
<dbReference type="InterPro" id="IPR011050">
    <property type="entry name" value="Pectin_lyase_fold/virulence"/>
</dbReference>
<protein>
    <recommendedName>
        <fullName evidence="3 11">Pectinesterase</fullName>
        <ecNumber evidence="3 11">3.1.1.11</ecNumber>
    </recommendedName>
</protein>
<evidence type="ECO:0000256" key="4">
    <source>
        <dbReference type="ARBA" id="ARBA00022512"/>
    </source>
</evidence>
<gene>
    <name evidence="13" type="ORF">RD792_005773</name>
</gene>
<evidence type="ECO:0000256" key="6">
    <source>
        <dbReference type="ARBA" id="ARBA00022801"/>
    </source>
</evidence>
<accession>A0ABR0DEH0</accession>
<comment type="pathway">
    <text evidence="2 11">Glycan metabolism; pectin degradation; 2-dehydro-3-deoxy-D-gluconate from pectin: step 1/5.</text>
</comment>
<comment type="caution">
    <text evidence="13">The sequence shown here is derived from an EMBL/GenBank/DDBJ whole genome shotgun (WGS) entry which is preliminary data.</text>
</comment>
<dbReference type="EC" id="3.1.1.11" evidence="3 11"/>
<dbReference type="SUPFAM" id="SSF51126">
    <property type="entry name" value="Pectin lyase-like"/>
    <property type="match status" value="2"/>
</dbReference>
<dbReference type="InterPro" id="IPR033131">
    <property type="entry name" value="Pectinesterase_Asp_AS"/>
</dbReference>
<evidence type="ECO:0000256" key="3">
    <source>
        <dbReference type="ARBA" id="ARBA00013229"/>
    </source>
</evidence>
<evidence type="ECO:0000313" key="13">
    <source>
        <dbReference type="EMBL" id="KAK4487577.1"/>
    </source>
</evidence>
<dbReference type="InterPro" id="IPR018040">
    <property type="entry name" value="Pectinesterase_Tyr_AS"/>
</dbReference>
<comment type="function">
    <text evidence="11">Acts in the modification of cell walls via demethylesterification of cell wall pectin.</text>
</comment>
<feature type="active site" evidence="10">
    <location>
        <position position="153"/>
    </location>
</feature>
<evidence type="ECO:0000256" key="2">
    <source>
        <dbReference type="ARBA" id="ARBA00005184"/>
    </source>
</evidence>
<dbReference type="InterPro" id="IPR012334">
    <property type="entry name" value="Pectin_lyas_fold"/>
</dbReference>
<evidence type="ECO:0000256" key="9">
    <source>
        <dbReference type="ARBA" id="ARBA00047928"/>
    </source>
</evidence>
<dbReference type="PROSITE" id="PS00800">
    <property type="entry name" value="PECTINESTERASE_1"/>
    <property type="match status" value="1"/>
</dbReference>
<evidence type="ECO:0000256" key="5">
    <source>
        <dbReference type="ARBA" id="ARBA00022525"/>
    </source>
</evidence>
<dbReference type="PROSITE" id="PS00503">
    <property type="entry name" value="PECTINESTERASE_2"/>
    <property type="match status" value="1"/>
</dbReference>
<sequence length="317" mass="35016">MPVTDVVVVADGTGKSTSISNALRAAPDYSTKIYIIYVKKGVYKEYVNIGKEKSNIMLIGDGIDAMVVSDNRNYVDGWTTQEHYVTVKGQGFIARDITFENTTGLEKQQAVAFMSESDRTILHRCAFKGYQDTLYARDQRQFYRECKITGTVDFIFGDGTVLFQACDILARQALPGDGIDATIVSANCNYVDGRTTYRSGTFYVKGQGLIVRDITIENTAGPAKQQVVAFMSESDAHGAIQPEGWLPWNKSDFALDTLYYGEYMNNGPGVKLGGRVKWPDYHVITNPVQASVFTVAKFIDGDTWLHSTGVKYMGALG</sequence>
<evidence type="ECO:0000313" key="14">
    <source>
        <dbReference type="Proteomes" id="UP001291926"/>
    </source>
</evidence>
<name>A0ABR0DEH0_9LAMI</name>